<evidence type="ECO:0000313" key="2">
    <source>
        <dbReference type="EMBL" id="OAA81285.1"/>
    </source>
</evidence>
<proteinExistence type="predicted"/>
<evidence type="ECO:0008006" key="4">
    <source>
        <dbReference type="Google" id="ProtNLM"/>
    </source>
</evidence>
<evidence type="ECO:0000313" key="3">
    <source>
        <dbReference type="Proteomes" id="UP000076881"/>
    </source>
</evidence>
<reference evidence="2 3" key="1">
    <citation type="journal article" date="2016" name="Genome Biol. Evol.">
        <title>Divergent and convergent evolution of fungal pathogenicity.</title>
        <authorList>
            <person name="Shang Y."/>
            <person name="Xiao G."/>
            <person name="Zheng P."/>
            <person name="Cen K."/>
            <person name="Zhan S."/>
            <person name="Wang C."/>
        </authorList>
    </citation>
    <scope>NUCLEOTIDE SEQUENCE [LARGE SCALE GENOMIC DNA]</scope>
    <source>
        <strain evidence="2 3">RCEF 1005</strain>
    </source>
</reference>
<feature type="transmembrane region" description="Helical" evidence="1">
    <location>
        <begin position="48"/>
        <end position="72"/>
    </location>
</feature>
<sequence>MAAPPALGALGLTFTVMRAMQFIGLVIIIGLSSSFVSEIVVSSYAAPPALIGTLVIACLAEVYVIISYILYWDSLLPLLIATAADFLCLIAGIVVACVVGKPVSYLNCNAFPAKGNTAVFLSSLFVNVKRLGGDTFEWVGPSKPSCLQLKSIWGISIALCALFTLSTATTACLWRRLKGSAGPPPPKDLE</sequence>
<keyword evidence="1" id="KW-0472">Membrane</keyword>
<gene>
    <name evidence="2" type="ORF">LEL_00830</name>
</gene>
<evidence type="ECO:0000256" key="1">
    <source>
        <dbReference type="SAM" id="Phobius"/>
    </source>
</evidence>
<keyword evidence="3" id="KW-1185">Reference proteome</keyword>
<keyword evidence="1" id="KW-1133">Transmembrane helix</keyword>
<dbReference type="OrthoDB" id="5366688at2759"/>
<protein>
    <recommendedName>
        <fullName evidence="4">MARVEL-like domain protein</fullName>
    </recommendedName>
</protein>
<dbReference type="AlphaFoldDB" id="A0A168K6J1"/>
<accession>A0A168K6J1</accession>
<organism evidence="2 3">
    <name type="scientific">Akanthomyces lecanii RCEF 1005</name>
    <dbReference type="NCBI Taxonomy" id="1081108"/>
    <lineage>
        <taxon>Eukaryota</taxon>
        <taxon>Fungi</taxon>
        <taxon>Dikarya</taxon>
        <taxon>Ascomycota</taxon>
        <taxon>Pezizomycotina</taxon>
        <taxon>Sordariomycetes</taxon>
        <taxon>Hypocreomycetidae</taxon>
        <taxon>Hypocreales</taxon>
        <taxon>Cordycipitaceae</taxon>
        <taxon>Akanthomyces</taxon>
        <taxon>Cordyceps confragosa</taxon>
    </lineage>
</organism>
<keyword evidence="1" id="KW-0812">Transmembrane</keyword>
<feature type="transmembrane region" description="Helical" evidence="1">
    <location>
        <begin position="78"/>
        <end position="99"/>
    </location>
</feature>
<dbReference type="Proteomes" id="UP000076881">
    <property type="component" value="Unassembled WGS sequence"/>
</dbReference>
<feature type="transmembrane region" description="Helical" evidence="1">
    <location>
        <begin position="152"/>
        <end position="174"/>
    </location>
</feature>
<name>A0A168K6J1_CORDF</name>
<comment type="caution">
    <text evidence="2">The sequence shown here is derived from an EMBL/GenBank/DDBJ whole genome shotgun (WGS) entry which is preliminary data.</text>
</comment>
<dbReference type="EMBL" id="AZHF01000001">
    <property type="protein sequence ID" value="OAA81285.1"/>
    <property type="molecule type" value="Genomic_DNA"/>
</dbReference>